<dbReference type="OrthoDB" id="4578138at2"/>
<evidence type="ECO:0000313" key="1">
    <source>
        <dbReference type="EMBL" id="RFA12139.1"/>
    </source>
</evidence>
<gene>
    <name evidence="1" type="ORF">B7R22_17055</name>
</gene>
<dbReference type="Proteomes" id="UP000256541">
    <property type="component" value="Unassembled WGS sequence"/>
</dbReference>
<organism evidence="1 2">
    <name type="scientific">Subtercola boreus</name>
    <dbReference type="NCBI Taxonomy" id="120213"/>
    <lineage>
        <taxon>Bacteria</taxon>
        <taxon>Bacillati</taxon>
        <taxon>Actinomycetota</taxon>
        <taxon>Actinomycetes</taxon>
        <taxon>Micrococcales</taxon>
        <taxon>Microbacteriaceae</taxon>
        <taxon>Subtercola</taxon>
    </lineage>
</organism>
<dbReference type="RefSeq" id="WP_116412915.1">
    <property type="nucleotide sequence ID" value="NZ_NBXB01000045.1"/>
</dbReference>
<proteinExistence type="predicted"/>
<dbReference type="EMBL" id="NBXB01000045">
    <property type="protein sequence ID" value="RFA12139.1"/>
    <property type="molecule type" value="Genomic_DNA"/>
</dbReference>
<evidence type="ECO:0000313" key="2">
    <source>
        <dbReference type="Proteomes" id="UP000256541"/>
    </source>
</evidence>
<reference evidence="1 2" key="1">
    <citation type="submission" date="2017-04" db="EMBL/GenBank/DDBJ databases">
        <title>Comparative genome analysis of Subtercola boreus.</title>
        <authorList>
            <person name="Cho Y.-J."/>
            <person name="Cho A."/>
            <person name="Kim O.-S."/>
            <person name="Lee J.-I."/>
        </authorList>
    </citation>
    <scope>NUCLEOTIDE SEQUENCE [LARGE SCALE GENOMIC DNA]</scope>
    <source>
        <strain evidence="1 2">P27479</strain>
    </source>
</reference>
<accession>A0A3E0VRB1</accession>
<sequence>MRIHRFSIDENERRTKAGVLHHMRRFITVWRGTEADENKPDFNERKAKLFAGHLETILRKPQLEASMRFHVGTAASETPFDGHLTILGSGFFWGIENGRKLADWITREKAHKWGGRDLSLRIFGESGSCLYWSLWTHPDRQERDEFAKWREGSARLNALDRIYGSRTYTYERGAWALIAIDLPEGVYSARVTITEQSYGRPKSKRPVKSTVLEVDSPQGIPDHYDPSGGWKGDRVHGFSVPFRKVRDDWEFDAVNAVKAYIYRERARTGFREAQAVDA</sequence>
<dbReference type="AlphaFoldDB" id="A0A3E0VRB1"/>
<protein>
    <submittedName>
        <fullName evidence="1">Uncharacterized protein</fullName>
    </submittedName>
</protein>
<name>A0A3E0VRB1_9MICO</name>
<comment type="caution">
    <text evidence="1">The sequence shown here is derived from an EMBL/GenBank/DDBJ whole genome shotgun (WGS) entry which is preliminary data.</text>
</comment>